<dbReference type="InterPro" id="IPR013103">
    <property type="entry name" value="RVT_2"/>
</dbReference>
<dbReference type="InterPro" id="IPR043502">
    <property type="entry name" value="DNA/RNA_pol_sf"/>
</dbReference>
<organism evidence="2 3">
    <name type="scientific">Cannabis sativa</name>
    <name type="common">Hemp</name>
    <name type="synonym">Marijuana</name>
    <dbReference type="NCBI Taxonomy" id="3483"/>
    <lineage>
        <taxon>Eukaryota</taxon>
        <taxon>Viridiplantae</taxon>
        <taxon>Streptophyta</taxon>
        <taxon>Embryophyta</taxon>
        <taxon>Tracheophyta</taxon>
        <taxon>Spermatophyta</taxon>
        <taxon>Magnoliopsida</taxon>
        <taxon>eudicotyledons</taxon>
        <taxon>Gunneridae</taxon>
        <taxon>Pentapetalae</taxon>
        <taxon>rosids</taxon>
        <taxon>fabids</taxon>
        <taxon>Rosales</taxon>
        <taxon>Cannabaceae</taxon>
        <taxon>Cannabis</taxon>
    </lineage>
</organism>
<evidence type="ECO:0000313" key="3">
    <source>
        <dbReference type="Proteomes" id="UP000596661"/>
    </source>
</evidence>
<sequence>MSKTLSNQNVTFNEEEFPFKAGFLNNYAPEKEVIVHNSEWSQLPIIQFTKYTQPKYYVPADIEQVPASQLSLGAPSATYHQQEAQWNPVSEDPKTLEEALNSPVWNPAMNSEITALKNNKTWTLVPRLDSYNVVGNKWVHRIKRNADGSVKRYKARLVAKGFHQSLSVDFYQTFSPVIKASTIRIVLTIAVSKGLKIKQLDVNNAFLNGQLEEDVYMVQPQGKPLSKFDGEALSNPTVYRSAIGALQYLCHTRPDIAFAVNKLSQFLQAPTTSHWSAVKKVLRYLKGTIHHGLHIGFSDHLGLVGYSDVDWACCLDDRRSIAEYRALAHVAFEITWIESLLKELKFKLPSTPITWCDSQSASALASNPVYHVRTKHIEIDVHFVRDKVLKKELEIYYIPSSDQITVCLTKGLTHSRFQYQIDKLGVKAL</sequence>
<dbReference type="EnsemblPlants" id="evm.model.09.302">
    <property type="protein sequence ID" value="cds.evm.model.09.302"/>
    <property type="gene ID" value="evm.TU.09.302"/>
</dbReference>
<proteinExistence type="predicted"/>
<dbReference type="Proteomes" id="UP000596661">
    <property type="component" value="Chromosome 9"/>
</dbReference>
<keyword evidence="3" id="KW-1185">Reference proteome</keyword>
<name>A0A803QFQ1_CANSA</name>
<dbReference type="Pfam" id="PF07727">
    <property type="entry name" value="RVT_2"/>
    <property type="match status" value="1"/>
</dbReference>
<evidence type="ECO:0000313" key="2">
    <source>
        <dbReference type="EnsemblPlants" id="cds.evm.model.09.302"/>
    </source>
</evidence>
<dbReference type="PANTHER" id="PTHR11439:SF467">
    <property type="entry name" value="INTEGRASE CATALYTIC DOMAIN-CONTAINING PROTEIN"/>
    <property type="match status" value="1"/>
</dbReference>
<dbReference type="AlphaFoldDB" id="A0A803QFQ1"/>
<reference evidence="2" key="1">
    <citation type="submission" date="2018-11" db="EMBL/GenBank/DDBJ databases">
        <authorList>
            <person name="Grassa J C."/>
        </authorList>
    </citation>
    <scope>NUCLEOTIDE SEQUENCE [LARGE SCALE GENOMIC DNA]</scope>
</reference>
<evidence type="ECO:0000259" key="1">
    <source>
        <dbReference type="Pfam" id="PF07727"/>
    </source>
</evidence>
<dbReference type="SUPFAM" id="SSF56672">
    <property type="entry name" value="DNA/RNA polymerases"/>
    <property type="match status" value="1"/>
</dbReference>
<dbReference type="OMA" id="FEITWIE"/>
<accession>A0A803QFQ1</accession>
<dbReference type="CDD" id="cd09272">
    <property type="entry name" value="RNase_HI_RT_Ty1"/>
    <property type="match status" value="1"/>
</dbReference>
<dbReference type="Gramene" id="evm.model.09.302">
    <property type="protein sequence ID" value="cds.evm.model.09.302"/>
    <property type="gene ID" value="evm.TU.09.302"/>
</dbReference>
<feature type="domain" description="Reverse transcriptase Ty1/copia-type" evidence="1">
    <location>
        <begin position="119"/>
        <end position="223"/>
    </location>
</feature>
<dbReference type="EMBL" id="UZAU01000722">
    <property type="status" value="NOT_ANNOTATED_CDS"/>
    <property type="molecule type" value="Genomic_DNA"/>
</dbReference>
<reference evidence="2" key="2">
    <citation type="submission" date="2021-03" db="UniProtKB">
        <authorList>
            <consortium name="EnsemblPlants"/>
        </authorList>
    </citation>
    <scope>IDENTIFICATION</scope>
</reference>
<protein>
    <recommendedName>
        <fullName evidence="1">Reverse transcriptase Ty1/copia-type domain-containing protein</fullName>
    </recommendedName>
</protein>
<dbReference type="PANTHER" id="PTHR11439">
    <property type="entry name" value="GAG-POL-RELATED RETROTRANSPOSON"/>
    <property type="match status" value="1"/>
</dbReference>